<organism evidence="1 2">
    <name type="scientific">Microtus ochrogaster</name>
    <name type="common">Prairie vole</name>
    <dbReference type="NCBI Taxonomy" id="79684"/>
    <lineage>
        <taxon>Eukaryota</taxon>
        <taxon>Metazoa</taxon>
        <taxon>Chordata</taxon>
        <taxon>Craniata</taxon>
        <taxon>Vertebrata</taxon>
        <taxon>Euteleostomi</taxon>
        <taxon>Mammalia</taxon>
        <taxon>Eutheria</taxon>
        <taxon>Euarchontoglires</taxon>
        <taxon>Glires</taxon>
        <taxon>Rodentia</taxon>
        <taxon>Myomorpha</taxon>
        <taxon>Muroidea</taxon>
        <taxon>Cricetidae</taxon>
        <taxon>Arvicolinae</taxon>
        <taxon>Microtus</taxon>
    </lineage>
</organism>
<reference evidence="1" key="1">
    <citation type="submission" date="2020-03" db="EMBL/GenBank/DDBJ databases">
        <title>Studies in the Genomics of Life Span.</title>
        <authorList>
            <person name="Glass D."/>
        </authorList>
    </citation>
    <scope>NUCLEOTIDE SEQUENCE</scope>
    <source>
        <strain evidence="1">LTLLF</strain>
        <tissue evidence="1">Muscle</tissue>
    </source>
</reference>
<dbReference type="EMBL" id="JAATJU010021982">
    <property type="protein sequence ID" value="KAH0512430.1"/>
    <property type="molecule type" value="Genomic_DNA"/>
</dbReference>
<name>A0A8J6GJQ2_MICOH</name>
<dbReference type="AlphaFoldDB" id="A0A8J6GJQ2"/>
<evidence type="ECO:0000313" key="2">
    <source>
        <dbReference type="Proteomes" id="UP000710432"/>
    </source>
</evidence>
<dbReference type="InterPro" id="IPR001902">
    <property type="entry name" value="SLC26A/SulP_fam"/>
</dbReference>
<dbReference type="Proteomes" id="UP000710432">
    <property type="component" value="Unassembled WGS sequence"/>
</dbReference>
<dbReference type="GO" id="GO:0055085">
    <property type="term" value="P:transmembrane transport"/>
    <property type="evidence" value="ECO:0007669"/>
    <property type="project" value="InterPro"/>
</dbReference>
<accession>A0A8J6GJQ2</accession>
<sequence>MQTERSIQSLGSRYRQIPFAYDVKRNVYNEENFQQEHKRRAPSSGNVDINITTFKHHVQCRCSWHKFLRCMLTVFPFLEWMCLYRFKDWLLGDLLAGLSVGLVQVPQGPFFLVSALMINVLKERPFNNGHLIMGTFVKDDFSLPTFYENYNRSLSVVATTTFLTGVIQLLVPVLELALVDQAGLELTESRLPLPPECWD</sequence>
<comment type="caution">
    <text evidence="1">The sequence shown here is derived from an EMBL/GenBank/DDBJ whole genome shotgun (WGS) entry which is preliminary data.</text>
</comment>
<gene>
    <name evidence="1" type="ORF">LTLLF_145385</name>
</gene>
<proteinExistence type="predicted"/>
<dbReference type="GO" id="GO:0016020">
    <property type="term" value="C:membrane"/>
    <property type="evidence" value="ECO:0007669"/>
    <property type="project" value="InterPro"/>
</dbReference>
<dbReference type="PANTHER" id="PTHR11814">
    <property type="entry name" value="SULFATE TRANSPORTER"/>
    <property type="match status" value="1"/>
</dbReference>
<protein>
    <submittedName>
        <fullName evidence="1">Testis anion transporter 1</fullName>
    </submittedName>
</protein>
<evidence type="ECO:0000313" key="1">
    <source>
        <dbReference type="EMBL" id="KAH0512430.1"/>
    </source>
</evidence>